<dbReference type="PANTHER" id="PTHR42693">
    <property type="entry name" value="ARYLSULFATASE FAMILY MEMBER"/>
    <property type="match status" value="1"/>
</dbReference>
<feature type="transmembrane region" description="Helical" evidence="5">
    <location>
        <begin position="19"/>
        <end position="37"/>
    </location>
</feature>
<dbReference type="InterPro" id="IPR017850">
    <property type="entry name" value="Alkaline_phosphatase_core_sf"/>
</dbReference>
<evidence type="ECO:0000256" key="4">
    <source>
        <dbReference type="ARBA" id="ARBA00022837"/>
    </source>
</evidence>
<proteinExistence type="inferred from homology"/>
<evidence type="ECO:0000259" key="6">
    <source>
        <dbReference type="Pfam" id="PF00884"/>
    </source>
</evidence>
<dbReference type="Gene3D" id="3.40.720.10">
    <property type="entry name" value="Alkaline Phosphatase, subunit A"/>
    <property type="match status" value="1"/>
</dbReference>
<evidence type="ECO:0000256" key="2">
    <source>
        <dbReference type="ARBA" id="ARBA00022723"/>
    </source>
</evidence>
<keyword evidence="5" id="KW-1133">Transmembrane helix</keyword>
<dbReference type="InterPro" id="IPR050738">
    <property type="entry name" value="Sulfatase"/>
</dbReference>
<dbReference type="Gene3D" id="3.30.1120.10">
    <property type="match status" value="1"/>
</dbReference>
<evidence type="ECO:0000313" key="8">
    <source>
        <dbReference type="Proteomes" id="UP001241110"/>
    </source>
</evidence>
<dbReference type="RefSeq" id="WP_313976246.1">
    <property type="nucleotide sequence ID" value="NZ_JASJOS010000002.1"/>
</dbReference>
<evidence type="ECO:0000256" key="3">
    <source>
        <dbReference type="ARBA" id="ARBA00022801"/>
    </source>
</evidence>
<name>A0AAE3QNE0_9BACT</name>
<dbReference type="InterPro" id="IPR024607">
    <property type="entry name" value="Sulfatase_CS"/>
</dbReference>
<evidence type="ECO:0000256" key="5">
    <source>
        <dbReference type="SAM" id="Phobius"/>
    </source>
</evidence>
<dbReference type="PROSITE" id="PS00149">
    <property type="entry name" value="SULFATASE_2"/>
    <property type="match status" value="1"/>
</dbReference>
<dbReference type="CDD" id="cd16144">
    <property type="entry name" value="ARS_like"/>
    <property type="match status" value="1"/>
</dbReference>
<reference evidence="7" key="1">
    <citation type="submission" date="2023-05" db="EMBL/GenBank/DDBJ databases">
        <authorList>
            <person name="Zhang X."/>
        </authorList>
    </citation>
    <scope>NUCLEOTIDE SEQUENCE</scope>
    <source>
        <strain evidence="7">YF14B1</strain>
    </source>
</reference>
<feature type="domain" description="Sulfatase N-terminal" evidence="6">
    <location>
        <begin position="71"/>
        <end position="431"/>
    </location>
</feature>
<dbReference type="SUPFAM" id="SSF53649">
    <property type="entry name" value="Alkaline phosphatase-like"/>
    <property type="match status" value="1"/>
</dbReference>
<comment type="caution">
    <text evidence="7">The sequence shown here is derived from an EMBL/GenBank/DDBJ whole genome shotgun (WGS) entry which is preliminary data.</text>
</comment>
<keyword evidence="5" id="KW-0812">Transmembrane</keyword>
<keyword evidence="4" id="KW-0106">Calcium</keyword>
<dbReference type="PANTHER" id="PTHR42693:SF33">
    <property type="entry name" value="ARYLSULFATASE"/>
    <property type="match status" value="1"/>
</dbReference>
<dbReference type="EMBL" id="JASJOS010000002">
    <property type="protein sequence ID" value="MDJ1479783.1"/>
    <property type="molecule type" value="Genomic_DNA"/>
</dbReference>
<dbReference type="AlphaFoldDB" id="A0AAE3QNE0"/>
<dbReference type="Pfam" id="PF00884">
    <property type="entry name" value="Sulfatase"/>
    <property type="match status" value="1"/>
</dbReference>
<gene>
    <name evidence="7" type="ORF">QNI16_04745</name>
</gene>
<evidence type="ECO:0000313" key="7">
    <source>
        <dbReference type="EMBL" id="MDJ1479783.1"/>
    </source>
</evidence>
<organism evidence="7 8">
    <name type="scientific">Xanthocytophaga flava</name>
    <dbReference type="NCBI Taxonomy" id="3048013"/>
    <lineage>
        <taxon>Bacteria</taxon>
        <taxon>Pseudomonadati</taxon>
        <taxon>Bacteroidota</taxon>
        <taxon>Cytophagia</taxon>
        <taxon>Cytophagales</taxon>
        <taxon>Rhodocytophagaceae</taxon>
        <taxon>Xanthocytophaga</taxon>
    </lineage>
</organism>
<dbReference type="GO" id="GO:0004065">
    <property type="term" value="F:arylsulfatase activity"/>
    <property type="evidence" value="ECO:0007669"/>
    <property type="project" value="TreeGrafter"/>
</dbReference>
<keyword evidence="3" id="KW-0378">Hydrolase</keyword>
<sequence>MTSPVIQPRSKRSKTLRRIGMIGIGLAILLGYLLYPLTSHNFDLPVDKKAIQEKNNFLATPIASRPVTRQPNIVVLVADDLGKTDISLYGNKIVKTSAIDSLAAQGVTFTEGYVTAAICSPSRAGLLTGRYQQRFGHELQPVNRYPKNRMQQLLAGLFIDKQQLEFANNTSIPTPENVARQGLPLGEITIADLLRKNGYATGIIGKWHLGSNEDFLPLKRGFDYHYGFYEAFAWYTDTTSPGLVNVHHKGVMDSHIWDLGGQGNSLVRRGNEIIHTKDYLTNQLAEEAVQFIDQHREKPFFLYVPFNAPHTPFQAYKKDIEKYEAQGVDRNKAVYYAMIEYLDRAIGKIHQKIKDAGLEDNTLIVFLSDNGGATYTDATSNAPLKGGKLSLYEGGINVPYVVKWKGHIPEGITDNRPVSSLDIFATASAVSGSALPAGRKYDGVNLIPFLAKPDSATPHETLFWRAGSNKSVRKGEWKLVINEKDNITALYNLIKDKEEKHNLAASYPEKVKDLQKTLNEWEKGLVKPLWPSTGYYRNEFDGVEDRYNL</sequence>
<dbReference type="PROSITE" id="PS00523">
    <property type="entry name" value="SULFATASE_1"/>
    <property type="match status" value="1"/>
</dbReference>
<accession>A0AAE3QNE0</accession>
<dbReference type="InterPro" id="IPR000917">
    <property type="entry name" value="Sulfatase_N"/>
</dbReference>
<protein>
    <submittedName>
        <fullName evidence="7">Sulfatase</fullName>
    </submittedName>
</protein>
<evidence type="ECO:0000256" key="1">
    <source>
        <dbReference type="ARBA" id="ARBA00008779"/>
    </source>
</evidence>
<comment type="similarity">
    <text evidence="1">Belongs to the sulfatase family.</text>
</comment>
<keyword evidence="5" id="KW-0472">Membrane</keyword>
<dbReference type="GO" id="GO:0046872">
    <property type="term" value="F:metal ion binding"/>
    <property type="evidence" value="ECO:0007669"/>
    <property type="project" value="UniProtKB-KW"/>
</dbReference>
<keyword evidence="2" id="KW-0479">Metal-binding</keyword>
<dbReference type="Proteomes" id="UP001241110">
    <property type="component" value="Unassembled WGS sequence"/>
</dbReference>